<dbReference type="eggNOG" id="ENOG502S8QY">
    <property type="taxonomic scope" value="Eukaryota"/>
</dbReference>
<dbReference type="OrthoDB" id="70823at2759"/>
<dbReference type="PROSITE" id="PS50808">
    <property type="entry name" value="ZF_BED"/>
    <property type="match status" value="1"/>
</dbReference>
<dbReference type="GeneID" id="19946365"/>
<dbReference type="HAMAP" id="MF_00114">
    <property type="entry name" value="DeoC_type1"/>
    <property type="match status" value="1"/>
</dbReference>
<evidence type="ECO:0000256" key="7">
    <source>
        <dbReference type="ARBA" id="ARBA00023239"/>
    </source>
</evidence>
<evidence type="ECO:0000313" key="13">
    <source>
        <dbReference type="EMBL" id="EQC36806.1"/>
    </source>
</evidence>
<dbReference type="FunFam" id="3.20.20.70:FF:000044">
    <property type="entry name" value="Deoxyribose-phosphate aldolase"/>
    <property type="match status" value="1"/>
</dbReference>
<evidence type="ECO:0000256" key="1">
    <source>
        <dbReference type="ARBA" id="ARBA00010936"/>
    </source>
</evidence>
<keyword evidence="7" id="KW-0456">Lyase</keyword>
<dbReference type="RefSeq" id="XP_008609587.1">
    <property type="nucleotide sequence ID" value="XM_008611365.1"/>
</dbReference>
<dbReference type="VEuPathDB" id="FungiDB:SDRG_05638"/>
<dbReference type="CDD" id="cd00959">
    <property type="entry name" value="DeoC"/>
    <property type="match status" value="1"/>
</dbReference>
<dbReference type="AlphaFoldDB" id="T0QPY0"/>
<dbReference type="InterPro" id="IPR013785">
    <property type="entry name" value="Aldolase_TIM"/>
</dbReference>
<keyword evidence="8" id="KW-0704">Schiff base</keyword>
<dbReference type="GO" id="GO:0005737">
    <property type="term" value="C:cytoplasm"/>
    <property type="evidence" value="ECO:0007669"/>
    <property type="project" value="InterPro"/>
</dbReference>
<protein>
    <recommendedName>
        <fullName evidence="2">deoxyribose-phosphate aldolase</fullName>
        <ecNumber evidence="2">4.1.2.4</ecNumber>
    </recommendedName>
    <alternativeName>
        <fullName evidence="9">2-deoxy-D-ribose 5-phosphate aldolase</fullName>
    </alternativeName>
</protein>
<dbReference type="Pfam" id="PF01791">
    <property type="entry name" value="DeoC"/>
    <property type="match status" value="1"/>
</dbReference>
<keyword evidence="6" id="KW-0862">Zinc</keyword>
<name>T0QPY0_SAPDV</name>
<dbReference type="EC" id="4.1.2.4" evidence="2"/>
<evidence type="ECO:0000256" key="3">
    <source>
        <dbReference type="ARBA" id="ARBA00022490"/>
    </source>
</evidence>
<reference evidence="13 14" key="1">
    <citation type="submission" date="2012-04" db="EMBL/GenBank/DDBJ databases">
        <title>The Genome Sequence of Saprolegnia declina VS20.</title>
        <authorList>
            <consortium name="The Broad Institute Genome Sequencing Platform"/>
            <person name="Russ C."/>
            <person name="Nusbaum C."/>
            <person name="Tyler B."/>
            <person name="van West P."/>
            <person name="Dieguez-Uribeondo J."/>
            <person name="de Bruijn I."/>
            <person name="Tripathy S."/>
            <person name="Jiang R."/>
            <person name="Young S.K."/>
            <person name="Zeng Q."/>
            <person name="Gargeya S."/>
            <person name="Fitzgerald M."/>
            <person name="Haas B."/>
            <person name="Abouelleil A."/>
            <person name="Alvarado L."/>
            <person name="Arachchi H.M."/>
            <person name="Berlin A."/>
            <person name="Chapman S.B."/>
            <person name="Goldberg J."/>
            <person name="Griggs A."/>
            <person name="Gujja S."/>
            <person name="Hansen M."/>
            <person name="Howarth C."/>
            <person name="Imamovic A."/>
            <person name="Larimer J."/>
            <person name="McCowen C."/>
            <person name="Montmayeur A."/>
            <person name="Murphy C."/>
            <person name="Neiman D."/>
            <person name="Pearson M."/>
            <person name="Priest M."/>
            <person name="Roberts A."/>
            <person name="Saif S."/>
            <person name="Shea T."/>
            <person name="Sisk P."/>
            <person name="Sykes S."/>
            <person name="Wortman J."/>
            <person name="Nusbaum C."/>
            <person name="Birren B."/>
        </authorList>
    </citation>
    <scope>NUCLEOTIDE SEQUENCE [LARGE SCALE GENOMIC DNA]</scope>
    <source>
        <strain evidence="13 14">VS20</strain>
    </source>
</reference>
<dbReference type="UniPathway" id="UPA00002">
    <property type="reaction ID" value="UER00468"/>
</dbReference>
<evidence type="ECO:0000256" key="11">
    <source>
        <dbReference type="PROSITE-ProRule" id="PRU00027"/>
    </source>
</evidence>
<dbReference type="GO" id="GO:0008270">
    <property type="term" value="F:zinc ion binding"/>
    <property type="evidence" value="ECO:0007669"/>
    <property type="project" value="UniProtKB-KW"/>
</dbReference>
<dbReference type="GO" id="GO:0009264">
    <property type="term" value="P:deoxyribonucleotide catabolic process"/>
    <property type="evidence" value="ECO:0007669"/>
    <property type="project" value="InterPro"/>
</dbReference>
<dbReference type="NCBIfam" id="TIGR00126">
    <property type="entry name" value="deoC"/>
    <property type="match status" value="1"/>
</dbReference>
<dbReference type="PANTHER" id="PTHR10889:SF1">
    <property type="entry name" value="DEOXYRIBOSE-PHOSPHATE ALDOLASE"/>
    <property type="match status" value="1"/>
</dbReference>
<evidence type="ECO:0000256" key="10">
    <source>
        <dbReference type="ARBA" id="ARBA00048791"/>
    </source>
</evidence>
<accession>T0QPY0</accession>
<keyword evidence="3" id="KW-0963">Cytoplasm</keyword>
<dbReference type="PANTHER" id="PTHR10889">
    <property type="entry name" value="DEOXYRIBOSE-PHOSPHATE ALDOLASE"/>
    <property type="match status" value="1"/>
</dbReference>
<evidence type="ECO:0000256" key="8">
    <source>
        <dbReference type="ARBA" id="ARBA00023270"/>
    </source>
</evidence>
<dbReference type="GO" id="GO:0046386">
    <property type="term" value="P:deoxyribose phosphate catabolic process"/>
    <property type="evidence" value="ECO:0007669"/>
    <property type="project" value="UniProtKB-UniPathway"/>
</dbReference>
<dbReference type="InterPro" id="IPR028581">
    <property type="entry name" value="DeoC_typeI"/>
</dbReference>
<gene>
    <name evidence="13" type="ORF">SDRG_05638</name>
</gene>
<dbReference type="InParanoid" id="T0QPY0"/>
<organism evidence="13 14">
    <name type="scientific">Saprolegnia diclina (strain VS20)</name>
    <dbReference type="NCBI Taxonomy" id="1156394"/>
    <lineage>
        <taxon>Eukaryota</taxon>
        <taxon>Sar</taxon>
        <taxon>Stramenopiles</taxon>
        <taxon>Oomycota</taxon>
        <taxon>Saprolegniomycetes</taxon>
        <taxon>Saprolegniales</taxon>
        <taxon>Saprolegniaceae</taxon>
        <taxon>Saprolegnia</taxon>
    </lineage>
</organism>
<evidence type="ECO:0000259" key="12">
    <source>
        <dbReference type="PROSITE" id="PS50808"/>
    </source>
</evidence>
<dbReference type="GO" id="GO:0004139">
    <property type="term" value="F:deoxyribose-phosphate aldolase activity"/>
    <property type="evidence" value="ECO:0007669"/>
    <property type="project" value="UniProtKB-EC"/>
</dbReference>
<dbReference type="FunCoup" id="T0QPY0">
    <property type="interactions" value="62"/>
</dbReference>
<evidence type="ECO:0000256" key="9">
    <source>
        <dbReference type="ARBA" id="ARBA00032755"/>
    </source>
</evidence>
<keyword evidence="14" id="KW-1185">Reference proteome</keyword>
<dbReference type="InterPro" id="IPR002915">
    <property type="entry name" value="DeoC/FbaB/LacD_aldolase"/>
</dbReference>
<dbReference type="Gene3D" id="3.20.20.70">
    <property type="entry name" value="Aldolase class I"/>
    <property type="match status" value="1"/>
</dbReference>
<dbReference type="GO" id="GO:0016052">
    <property type="term" value="P:carbohydrate catabolic process"/>
    <property type="evidence" value="ECO:0007669"/>
    <property type="project" value="TreeGrafter"/>
</dbReference>
<proteinExistence type="inferred from homology"/>
<dbReference type="GO" id="GO:0003677">
    <property type="term" value="F:DNA binding"/>
    <property type="evidence" value="ECO:0007669"/>
    <property type="project" value="InterPro"/>
</dbReference>
<evidence type="ECO:0000313" key="14">
    <source>
        <dbReference type="Proteomes" id="UP000030762"/>
    </source>
</evidence>
<evidence type="ECO:0000256" key="6">
    <source>
        <dbReference type="ARBA" id="ARBA00022833"/>
    </source>
</evidence>
<sequence length="322" mass="34700">MAAHFEIDDAMPKKKLAAWDEFDEVESDPSLNLKMSRMECKHCKSSVSKSVNRLLSHLRSCPKYTGELPAPGDDEVDAADEAKHDPLATVRRAIDHTLLKADATPDEIATLCKEAYEHNFCSVCVNSMYASYARETLDGLERHRKRQQPRVKVCCVVGFPLGASTSETKAFETDDCIRHGAEEIDMVIAVGKLKAGDHAYVLRDICAVVSVCKRNNVLSKVILETALLTEAEIETASKLAIAAGADFIKTSTGFSTRGASVVDVRLMASLAHPHGVQVKASGGIRSLEDAEIMMEAGATRLGTSSGVKMIKGSPSAGAPSSY</sequence>
<comment type="catalytic activity">
    <reaction evidence="10">
        <text>2-deoxy-D-ribose 5-phosphate = D-glyceraldehyde 3-phosphate + acetaldehyde</text>
        <dbReference type="Rhea" id="RHEA:12821"/>
        <dbReference type="ChEBI" id="CHEBI:15343"/>
        <dbReference type="ChEBI" id="CHEBI:59776"/>
        <dbReference type="ChEBI" id="CHEBI:62877"/>
        <dbReference type="EC" id="4.1.2.4"/>
    </reaction>
</comment>
<dbReference type="InterPro" id="IPR003656">
    <property type="entry name" value="Znf_BED"/>
</dbReference>
<evidence type="ECO:0000256" key="4">
    <source>
        <dbReference type="ARBA" id="ARBA00022723"/>
    </source>
</evidence>
<dbReference type="InterPro" id="IPR011343">
    <property type="entry name" value="DeoC"/>
</dbReference>
<keyword evidence="5 11" id="KW-0863">Zinc-finger</keyword>
<dbReference type="STRING" id="1156394.T0QPY0"/>
<evidence type="ECO:0000256" key="5">
    <source>
        <dbReference type="ARBA" id="ARBA00022771"/>
    </source>
</evidence>
<dbReference type="EMBL" id="JH767146">
    <property type="protein sequence ID" value="EQC36806.1"/>
    <property type="molecule type" value="Genomic_DNA"/>
</dbReference>
<evidence type="ECO:0000256" key="2">
    <source>
        <dbReference type="ARBA" id="ARBA00012515"/>
    </source>
</evidence>
<dbReference type="SMART" id="SM01133">
    <property type="entry name" value="DeoC"/>
    <property type="match status" value="1"/>
</dbReference>
<dbReference type="Proteomes" id="UP000030762">
    <property type="component" value="Unassembled WGS sequence"/>
</dbReference>
<feature type="domain" description="BED-type" evidence="12">
    <location>
        <begin position="13"/>
        <end position="68"/>
    </location>
</feature>
<comment type="similarity">
    <text evidence="1">Belongs to the DeoC/FbaB aldolase family. DeoC type 1 subfamily.</text>
</comment>
<keyword evidence="4" id="KW-0479">Metal-binding</keyword>
<dbReference type="OMA" id="MNACIPP"/>
<dbReference type="SUPFAM" id="SSF51569">
    <property type="entry name" value="Aldolase"/>
    <property type="match status" value="1"/>
</dbReference>